<dbReference type="NCBIfam" id="TIGR00254">
    <property type="entry name" value="GGDEF"/>
    <property type="match status" value="1"/>
</dbReference>
<keyword evidence="5" id="KW-0808">Transferase</keyword>
<reference evidence="5 6" key="1">
    <citation type="journal article" date="2019" name="Environ. Microbiol.">
        <title>At the nexus of three kingdoms: the genome of the mycorrhizal fungus Gigaspora margarita provides insights into plant, endobacterial and fungal interactions.</title>
        <authorList>
            <person name="Venice F."/>
            <person name="Ghignone S."/>
            <person name="Salvioli di Fossalunga A."/>
            <person name="Amselem J."/>
            <person name="Novero M."/>
            <person name="Xianan X."/>
            <person name="Sedzielewska Toro K."/>
            <person name="Morin E."/>
            <person name="Lipzen A."/>
            <person name="Grigoriev I.V."/>
            <person name="Henrissat B."/>
            <person name="Martin F.M."/>
            <person name="Bonfante P."/>
        </authorList>
    </citation>
    <scope>NUCLEOTIDE SEQUENCE [LARGE SCALE GENOMIC DNA]</scope>
    <source>
        <strain evidence="5 6">BEG34</strain>
    </source>
</reference>
<evidence type="ECO:0000256" key="2">
    <source>
        <dbReference type="SAM" id="MobiDB-lite"/>
    </source>
</evidence>
<evidence type="ECO:0000259" key="3">
    <source>
        <dbReference type="PROSITE" id="PS50011"/>
    </source>
</evidence>
<dbReference type="InterPro" id="IPR000160">
    <property type="entry name" value="GGDEF_dom"/>
</dbReference>
<dbReference type="InterPro" id="IPR008984">
    <property type="entry name" value="SMAD_FHA_dom_sf"/>
</dbReference>
<dbReference type="EMBL" id="WTPW01000676">
    <property type="protein sequence ID" value="KAF0488994.1"/>
    <property type="molecule type" value="Genomic_DNA"/>
</dbReference>
<gene>
    <name evidence="5" type="ORF">F8M41_022147</name>
</gene>
<dbReference type="Proteomes" id="UP000439903">
    <property type="component" value="Unassembled WGS sequence"/>
</dbReference>
<dbReference type="PANTHER" id="PTHR45138">
    <property type="entry name" value="REGULATORY COMPONENTS OF SENSORY TRANSDUCTION SYSTEM"/>
    <property type="match status" value="1"/>
</dbReference>
<sequence length="681" mass="79393">MEEIKNVDDKNEVKNDVDDADDKNEIKNNVDDMNEMNEIKNVDGTDEIKTVDNMNEIENLDDINEIKTVDNMDEIENVDKIKAEDEIASEIAKRTFKGFNYEDFQDFQDLSNISDELSEIKYAYLKINELHEFYVLKFLKESNIDEYYNKFKREIKNLKSIHPNKNVIKFLGVTKDSSKKFYSIVLEYCGNKSLNEDLEDVSKKDWPYKIKMTKGLANGIKFVHAENIILCNLNSKNIIIYKNKLVITNFSSAVSLDNQMRPTIEPTIEITDKNVAYVDPTCFNSADTFSKPSDIYSLGVILWEITSGKPAFHNNYGQDIEELKPSLINGERELPIELTPVDYKELYCDAWNKDQHNRPPIKDVINCLSEIDLDLVYHNYDNTPEISYRENNYDNIPKISYKENNNDNISEISYRENNNDKISEISYRKNNNENIPEISYRNNSITKAEACLKIIEGTPRNQYLFLPEGEILVGRKKTNYIVIKDQELNKKHAKITNYDGKVEITCFDSKSKIFIYGKEFFRSHILKRHDVIKMGRNFFGKINKQYGHNAGDDVLKELSKLIQNEYVRDNNIFARYGGEEFTILFIDENVESAYEIAKKIRLSVETLTFHFEDKKEKKVNRVIVTLSMGVSGMNSSVKKFKDLLNHAEEACRKAKEYGRNRVIIWENEQISIGMYCIYQLF</sequence>
<dbReference type="PROSITE" id="PS50887">
    <property type="entry name" value="GGDEF"/>
    <property type="match status" value="1"/>
</dbReference>
<dbReference type="AlphaFoldDB" id="A0A8H4EI92"/>
<comment type="caution">
    <text evidence="5">The sequence shown here is derived from an EMBL/GenBank/DDBJ whole genome shotgun (WGS) entry which is preliminary data.</text>
</comment>
<dbReference type="GO" id="GO:0005886">
    <property type="term" value="C:plasma membrane"/>
    <property type="evidence" value="ECO:0007669"/>
    <property type="project" value="TreeGrafter"/>
</dbReference>
<dbReference type="InterPro" id="IPR050469">
    <property type="entry name" value="Diguanylate_Cyclase"/>
</dbReference>
<protein>
    <submittedName>
        <fullName evidence="5">Kinase-like protein</fullName>
    </submittedName>
</protein>
<keyword evidence="6" id="KW-1185">Reference proteome</keyword>
<dbReference type="Pfam" id="PF00990">
    <property type="entry name" value="GGDEF"/>
    <property type="match status" value="1"/>
</dbReference>
<dbReference type="Gene3D" id="1.10.510.10">
    <property type="entry name" value="Transferase(Phosphotransferase) domain 1"/>
    <property type="match status" value="1"/>
</dbReference>
<proteinExistence type="predicted"/>
<dbReference type="Gene3D" id="3.30.70.270">
    <property type="match status" value="1"/>
</dbReference>
<dbReference type="Gene3D" id="2.60.200.20">
    <property type="match status" value="1"/>
</dbReference>
<dbReference type="SUPFAM" id="SSF55073">
    <property type="entry name" value="Nucleotide cyclase"/>
    <property type="match status" value="1"/>
</dbReference>
<dbReference type="GO" id="GO:0005524">
    <property type="term" value="F:ATP binding"/>
    <property type="evidence" value="ECO:0007669"/>
    <property type="project" value="InterPro"/>
</dbReference>
<dbReference type="CDD" id="cd00060">
    <property type="entry name" value="FHA"/>
    <property type="match status" value="1"/>
</dbReference>
<dbReference type="GO" id="GO:0043709">
    <property type="term" value="P:cell adhesion involved in single-species biofilm formation"/>
    <property type="evidence" value="ECO:0007669"/>
    <property type="project" value="TreeGrafter"/>
</dbReference>
<dbReference type="SMART" id="SM00267">
    <property type="entry name" value="GGDEF"/>
    <property type="match status" value="1"/>
</dbReference>
<evidence type="ECO:0000313" key="6">
    <source>
        <dbReference type="Proteomes" id="UP000439903"/>
    </source>
</evidence>
<dbReference type="SUPFAM" id="SSF56112">
    <property type="entry name" value="Protein kinase-like (PK-like)"/>
    <property type="match status" value="1"/>
</dbReference>
<dbReference type="PROSITE" id="PS50011">
    <property type="entry name" value="PROTEIN_KINASE_DOM"/>
    <property type="match status" value="1"/>
</dbReference>
<evidence type="ECO:0000259" key="4">
    <source>
        <dbReference type="PROSITE" id="PS50887"/>
    </source>
</evidence>
<evidence type="ECO:0000313" key="5">
    <source>
        <dbReference type="EMBL" id="KAF0488994.1"/>
    </source>
</evidence>
<dbReference type="OrthoDB" id="2325869at2759"/>
<dbReference type="InterPro" id="IPR011009">
    <property type="entry name" value="Kinase-like_dom_sf"/>
</dbReference>
<accession>A0A8H4EI92</accession>
<dbReference type="InterPro" id="IPR000719">
    <property type="entry name" value="Prot_kinase_dom"/>
</dbReference>
<dbReference type="PANTHER" id="PTHR45138:SF9">
    <property type="entry name" value="DIGUANYLATE CYCLASE DGCM-RELATED"/>
    <property type="match status" value="1"/>
</dbReference>
<evidence type="ECO:0000256" key="1">
    <source>
        <dbReference type="ARBA" id="ARBA00004167"/>
    </source>
</evidence>
<dbReference type="InterPro" id="IPR029787">
    <property type="entry name" value="Nucleotide_cyclase"/>
</dbReference>
<dbReference type="GO" id="GO:0052621">
    <property type="term" value="F:diguanylate cyclase activity"/>
    <property type="evidence" value="ECO:0007669"/>
    <property type="project" value="TreeGrafter"/>
</dbReference>
<feature type="region of interest" description="Disordered" evidence="2">
    <location>
        <begin position="1"/>
        <end position="28"/>
    </location>
</feature>
<keyword evidence="5" id="KW-0418">Kinase</keyword>
<dbReference type="GO" id="GO:0004672">
    <property type="term" value="F:protein kinase activity"/>
    <property type="evidence" value="ECO:0007669"/>
    <property type="project" value="InterPro"/>
</dbReference>
<dbReference type="InterPro" id="IPR001245">
    <property type="entry name" value="Ser-Thr/Tyr_kinase_cat_dom"/>
</dbReference>
<feature type="domain" description="GGDEF" evidence="4">
    <location>
        <begin position="527"/>
        <end position="667"/>
    </location>
</feature>
<dbReference type="Pfam" id="PF07714">
    <property type="entry name" value="PK_Tyr_Ser-Thr"/>
    <property type="match status" value="1"/>
</dbReference>
<name>A0A8H4EI92_GIGMA</name>
<organism evidence="5 6">
    <name type="scientific">Gigaspora margarita</name>
    <dbReference type="NCBI Taxonomy" id="4874"/>
    <lineage>
        <taxon>Eukaryota</taxon>
        <taxon>Fungi</taxon>
        <taxon>Fungi incertae sedis</taxon>
        <taxon>Mucoromycota</taxon>
        <taxon>Glomeromycotina</taxon>
        <taxon>Glomeromycetes</taxon>
        <taxon>Diversisporales</taxon>
        <taxon>Gigasporaceae</taxon>
        <taxon>Gigaspora</taxon>
    </lineage>
</organism>
<comment type="subcellular location">
    <subcellularLocation>
        <location evidence="1">Membrane</location>
        <topology evidence="1">Single-pass membrane protein</topology>
    </subcellularLocation>
</comment>
<dbReference type="InterPro" id="IPR043128">
    <property type="entry name" value="Rev_trsase/Diguanyl_cyclase"/>
</dbReference>
<dbReference type="SUPFAM" id="SSF49879">
    <property type="entry name" value="SMAD/FHA domain"/>
    <property type="match status" value="1"/>
</dbReference>
<feature type="domain" description="Protein kinase" evidence="3">
    <location>
        <begin position="107"/>
        <end position="381"/>
    </location>
</feature>
<dbReference type="CDD" id="cd01949">
    <property type="entry name" value="GGDEF"/>
    <property type="match status" value="1"/>
</dbReference>